<dbReference type="EMBL" id="FONT01000002">
    <property type="protein sequence ID" value="SFE60265.1"/>
    <property type="molecule type" value="Genomic_DNA"/>
</dbReference>
<dbReference type="AlphaFoldDB" id="A0A1I2BW85"/>
<dbReference type="STRING" id="930128.SAMN05192532_102539"/>
<feature type="chain" id="PRO_5011738785" description="SbsA Ig-like domain-containing protein" evidence="3">
    <location>
        <begin position="32"/>
        <end position="1144"/>
    </location>
</feature>
<protein>
    <recommendedName>
        <fullName evidence="6">SbsA Ig-like domain-containing protein</fullName>
    </recommendedName>
</protein>
<reference evidence="4 5" key="1">
    <citation type="submission" date="2016-10" db="EMBL/GenBank/DDBJ databases">
        <authorList>
            <person name="de Groot N.N."/>
        </authorList>
    </citation>
    <scope>NUCLEOTIDE SEQUENCE [LARGE SCALE GENOMIC DNA]</scope>
    <source>
        <strain evidence="4 5">DSM 23995</strain>
    </source>
</reference>
<dbReference type="SUPFAM" id="SSF49373">
    <property type="entry name" value="Invasin/intimin cell-adhesion fragments"/>
    <property type="match status" value="1"/>
</dbReference>
<dbReference type="InterPro" id="IPR008964">
    <property type="entry name" value="Invasin/intimin_cell_adhesion"/>
</dbReference>
<keyword evidence="1 3" id="KW-0732">Signal</keyword>
<sequence length="1144" mass="122135">MNKKPFNVMSKVALAGIIGAAGITPAAVASAQEAQVSVDDVVITKDGQNIQFDLQEYNAIQLDQPEYLENATASFVVSSTGNKYSLQEYNAAKAELGEESSSAEAIQLLENSEVEPTQVNTVEGSIEDGEIIVGSDLNVESVSAINKTTVDVTFSEAVESVSAENFTIDGASVNSATLNEDKTVATLDVSGLDYETEYNVTISDILVNGETVETVTDSFTTPAVADIWDLEISVNKESLVANGADNARVTFQLVNQNTGEVDENADDVVLDLNTTRGSLAQDRVTIQDGQATVQLTSEFYNTEVEAKIDAQIIEASGDYEDLIGEVVGSTTVPFIPFEADPEIDIKAEGGESNQADRFTLYFDNEVALNNLVETNPDGELLYQRLDEGGGVAESNLTADEVEGLDAEDVRHQLIDDAITITQGEKDFTVKGLKPVSGNTQAMEVILEKTDGNDVLTDNASVNVDINTRNAAGEVTSSDTSFTVTDARAPEATGVNAEGMNTLKVQFSEAIDNASFQIDGQFGEVGEHFTVDFGDFHPATLIDNRDLATLVLQDGYDEDGDGDDARPGFFTPGEHSLQVSSTEDFAARTDNNNVGTTQNFNFTINADDSKPNAVVNVESPEQFRVSFDKQVSGFELEDMELQVYDNDAGEYVNVLDSEKFPGLTSNDLSALLAIDPVNNSEQVVELLIDWTVLYDTAENNTNYYNDDFRIVINEDSVTNVVNGETNEEIVLDLNYPGSPLNTPDTTSATIESIERVDDENNFHVTMSEPVKLAGEDAEDTPNQDQGGTNEGASVPTTSVQFIGQDEDGNTVTIDGEVNGYADEDGADKVLSVSWDEEAERTPQSIVNAGGSEDWTLVVRSLSDDVGNTVASATQDFTIEAVEEASPFYIGETAGEDEGEVTGAINGEGEDTVTITFSEGVQTSGDNDATDPGQYTLNGANLPTGTSISVDDRDGNSDNGNETVIITLPDGTLQESSNVITVNQDLESYDGSVLEGEYEVDFVVEDAVEDDEPEEPVEVVELGADSLGTAGDQQITGLEANTTYDVSVDGEPAVEMTTDAAGNLTGLTNGSTYVVTEVAPTEVELGADSLGTAGDQQITGLEANTTYNVSVDGEPAVEMTTDAAGNLTGLTFFLWINLRCNFYLKN</sequence>
<dbReference type="RefSeq" id="WP_091659235.1">
    <property type="nucleotide sequence ID" value="NZ_FONT01000002.1"/>
</dbReference>
<accession>A0A1I2BW85</accession>
<dbReference type="InterPro" id="IPR014755">
    <property type="entry name" value="Cu-Rt/internalin_Ig-like"/>
</dbReference>
<evidence type="ECO:0000256" key="3">
    <source>
        <dbReference type="SAM" id="SignalP"/>
    </source>
</evidence>
<gene>
    <name evidence="4" type="ORF">SAMN05192532_102539</name>
</gene>
<dbReference type="Gene3D" id="2.60.40.1220">
    <property type="match status" value="1"/>
</dbReference>
<evidence type="ECO:0000256" key="1">
    <source>
        <dbReference type="ARBA" id="ARBA00022729"/>
    </source>
</evidence>
<feature type="signal peptide" evidence="3">
    <location>
        <begin position="1"/>
        <end position="31"/>
    </location>
</feature>
<feature type="compositionally biased region" description="Polar residues" evidence="2">
    <location>
        <begin position="781"/>
        <end position="794"/>
    </location>
</feature>
<dbReference type="Proteomes" id="UP000199516">
    <property type="component" value="Unassembled WGS sequence"/>
</dbReference>
<keyword evidence="5" id="KW-1185">Reference proteome</keyword>
<dbReference type="OrthoDB" id="2079983at2"/>
<feature type="region of interest" description="Disordered" evidence="2">
    <location>
        <begin position="772"/>
        <end position="794"/>
    </location>
</feature>
<evidence type="ECO:0000313" key="5">
    <source>
        <dbReference type="Proteomes" id="UP000199516"/>
    </source>
</evidence>
<organism evidence="4 5">
    <name type="scientific">Alteribacillus iranensis</name>
    <dbReference type="NCBI Taxonomy" id="930128"/>
    <lineage>
        <taxon>Bacteria</taxon>
        <taxon>Bacillati</taxon>
        <taxon>Bacillota</taxon>
        <taxon>Bacilli</taxon>
        <taxon>Bacillales</taxon>
        <taxon>Bacillaceae</taxon>
        <taxon>Alteribacillus</taxon>
    </lineage>
</organism>
<proteinExistence type="predicted"/>
<evidence type="ECO:0000256" key="2">
    <source>
        <dbReference type="SAM" id="MobiDB-lite"/>
    </source>
</evidence>
<name>A0A1I2BW85_9BACI</name>
<evidence type="ECO:0008006" key="6">
    <source>
        <dbReference type="Google" id="ProtNLM"/>
    </source>
</evidence>
<evidence type="ECO:0000313" key="4">
    <source>
        <dbReference type="EMBL" id="SFE60265.1"/>
    </source>
</evidence>